<dbReference type="EMBL" id="PISD01000050">
    <property type="protein sequence ID" value="PKG27140.1"/>
    <property type="molecule type" value="Genomic_DNA"/>
</dbReference>
<dbReference type="GO" id="GO:0019290">
    <property type="term" value="P:siderophore biosynthetic process"/>
    <property type="evidence" value="ECO:0007669"/>
    <property type="project" value="TreeGrafter"/>
</dbReference>
<dbReference type="Proteomes" id="UP000233343">
    <property type="component" value="Unassembled WGS sequence"/>
</dbReference>
<dbReference type="InterPro" id="IPR037407">
    <property type="entry name" value="MLP_fam"/>
</dbReference>
<gene>
    <name evidence="2" type="ORF">CWS20_20820</name>
</gene>
<dbReference type="PANTHER" id="PTHR38444">
    <property type="entry name" value="ENTEROBACTIN BIOSYNTHESIS PROTEIN YBDZ"/>
    <property type="match status" value="1"/>
</dbReference>
<comment type="caution">
    <text evidence="2">The sequence shown here is derived from an EMBL/GenBank/DDBJ whole genome shotgun (WGS) entry which is preliminary data.</text>
</comment>
<accession>A0A2N0ZCA9</accession>
<dbReference type="AlphaFoldDB" id="A0A2N0ZCA9"/>
<dbReference type="SMART" id="SM00923">
    <property type="entry name" value="MbtH"/>
    <property type="match status" value="1"/>
</dbReference>
<dbReference type="Gene3D" id="3.90.820.10">
    <property type="entry name" value="Structural Genomics, Unknown Function 30-nov-00 1gh9 Mol_id"/>
    <property type="match status" value="1"/>
</dbReference>
<dbReference type="InterPro" id="IPR005153">
    <property type="entry name" value="MbtH-like_dom"/>
</dbReference>
<evidence type="ECO:0000259" key="1">
    <source>
        <dbReference type="SMART" id="SM00923"/>
    </source>
</evidence>
<dbReference type="Pfam" id="PF03621">
    <property type="entry name" value="MbtH"/>
    <property type="match status" value="1"/>
</dbReference>
<name>A0A2N0ZCA9_9BACI</name>
<dbReference type="PANTHER" id="PTHR38444:SF1">
    <property type="entry name" value="ENTEROBACTIN BIOSYNTHESIS PROTEIN YBDZ"/>
    <property type="match status" value="1"/>
</dbReference>
<evidence type="ECO:0000313" key="2">
    <source>
        <dbReference type="EMBL" id="PKG27140.1"/>
    </source>
</evidence>
<feature type="domain" description="MbtH-like" evidence="1">
    <location>
        <begin position="3"/>
        <end position="53"/>
    </location>
</feature>
<reference evidence="2 3" key="1">
    <citation type="journal article" date="2010" name="Int. J. Syst. Evol. Microbiol.">
        <title>Bacillus horneckiae sp. nov., isolated from a spacecraft-assembly clean room.</title>
        <authorList>
            <person name="Vaishampayan P."/>
            <person name="Probst A."/>
            <person name="Krishnamurthi S."/>
            <person name="Ghosh S."/>
            <person name="Osman S."/>
            <person name="McDowall A."/>
            <person name="Ruckmani A."/>
            <person name="Mayilraj S."/>
            <person name="Venkateswaran K."/>
        </authorList>
    </citation>
    <scope>NUCLEOTIDE SEQUENCE [LARGE SCALE GENOMIC DNA]</scope>
    <source>
        <strain evidence="3">1PO1SC</strain>
    </source>
</reference>
<sequence>MTNPFENKDGLYYVLKNDEGQYSLWPHFIDIPNGWEIVFGQADLLACQDYIETNWKDLIPNSVKKEVIEAPM</sequence>
<dbReference type="InterPro" id="IPR038020">
    <property type="entry name" value="MbtH-like_sf"/>
</dbReference>
<dbReference type="GO" id="GO:0005829">
    <property type="term" value="C:cytosol"/>
    <property type="evidence" value="ECO:0007669"/>
    <property type="project" value="TreeGrafter"/>
</dbReference>
<dbReference type="SUPFAM" id="SSF160582">
    <property type="entry name" value="MbtH-like"/>
    <property type="match status" value="1"/>
</dbReference>
<proteinExistence type="predicted"/>
<dbReference type="RefSeq" id="WP_066201699.1">
    <property type="nucleotide sequence ID" value="NZ_CP194732.1"/>
</dbReference>
<evidence type="ECO:0000313" key="3">
    <source>
        <dbReference type="Proteomes" id="UP000233343"/>
    </source>
</evidence>
<organism evidence="2 3">
    <name type="scientific">Cytobacillus horneckiae</name>
    <dbReference type="NCBI Taxonomy" id="549687"/>
    <lineage>
        <taxon>Bacteria</taxon>
        <taxon>Bacillati</taxon>
        <taxon>Bacillota</taxon>
        <taxon>Bacilli</taxon>
        <taxon>Bacillales</taxon>
        <taxon>Bacillaceae</taxon>
        <taxon>Cytobacillus</taxon>
    </lineage>
</organism>
<keyword evidence="3" id="KW-1185">Reference proteome</keyword>
<protein>
    <submittedName>
        <fullName evidence="2">MbtH family protein</fullName>
    </submittedName>
</protein>